<name>A0ABU2ULF6_9ACTN</name>
<accession>A0ABU2ULF6</accession>
<gene>
    <name evidence="2" type="ORF">RM863_18025</name>
</gene>
<reference evidence="2" key="1">
    <citation type="submission" date="2024-05" db="EMBL/GenBank/DDBJ databases">
        <title>30 novel species of actinomycetes from the DSMZ collection.</title>
        <authorList>
            <person name="Nouioui I."/>
        </authorList>
    </citation>
    <scope>NUCLEOTIDE SEQUENCE</scope>
    <source>
        <strain evidence="2">DSM 41014</strain>
    </source>
</reference>
<organism evidence="2 3">
    <name type="scientific">Streptomyces hintoniae</name>
    <dbReference type="NCBI Taxonomy" id="3075521"/>
    <lineage>
        <taxon>Bacteria</taxon>
        <taxon>Bacillati</taxon>
        <taxon>Actinomycetota</taxon>
        <taxon>Actinomycetes</taxon>
        <taxon>Kitasatosporales</taxon>
        <taxon>Streptomycetaceae</taxon>
        <taxon>Streptomyces</taxon>
    </lineage>
</organism>
<feature type="region of interest" description="Disordered" evidence="1">
    <location>
        <begin position="1"/>
        <end position="52"/>
    </location>
</feature>
<dbReference type="EMBL" id="JAVRFF010000019">
    <property type="protein sequence ID" value="MDT0474029.1"/>
    <property type="molecule type" value="Genomic_DNA"/>
</dbReference>
<evidence type="ECO:0000313" key="3">
    <source>
        <dbReference type="Proteomes" id="UP001180489"/>
    </source>
</evidence>
<proteinExistence type="predicted"/>
<dbReference type="RefSeq" id="WP_164784863.1">
    <property type="nucleotide sequence ID" value="NZ_JAVRFF010000019.1"/>
</dbReference>
<protein>
    <submittedName>
        <fullName evidence="2">Uncharacterized protein</fullName>
    </submittedName>
</protein>
<evidence type="ECO:0000313" key="2">
    <source>
        <dbReference type="EMBL" id="MDT0474029.1"/>
    </source>
</evidence>
<dbReference type="Proteomes" id="UP001180489">
    <property type="component" value="Unassembled WGS sequence"/>
</dbReference>
<evidence type="ECO:0000256" key="1">
    <source>
        <dbReference type="SAM" id="MobiDB-lite"/>
    </source>
</evidence>
<feature type="compositionally biased region" description="Basic and acidic residues" evidence="1">
    <location>
        <begin position="19"/>
        <end position="36"/>
    </location>
</feature>
<comment type="caution">
    <text evidence="2">The sequence shown here is derived from an EMBL/GenBank/DDBJ whole genome shotgun (WGS) entry which is preliminary data.</text>
</comment>
<feature type="compositionally biased region" description="Basic residues" evidence="1">
    <location>
        <begin position="37"/>
        <end position="52"/>
    </location>
</feature>
<keyword evidence="3" id="KW-1185">Reference proteome</keyword>
<sequence length="52" mass="5957">MTLRWLTSYPFVAKARTTRGQDADMHQQPRKTDAKKTAKSPTKKTVPKRAAR</sequence>